<evidence type="ECO:0000256" key="2">
    <source>
        <dbReference type="ARBA" id="ARBA00004141"/>
    </source>
</evidence>
<dbReference type="FunFam" id="3.30.565.10:FF:000049">
    <property type="entry name" value="Two-component sensor histidine kinase"/>
    <property type="match status" value="1"/>
</dbReference>
<accession>A0A395JKT6</accession>
<feature type="transmembrane region" description="Helical" evidence="13">
    <location>
        <begin position="70"/>
        <end position="87"/>
    </location>
</feature>
<keyword evidence="6" id="KW-0808">Transferase</keyword>
<feature type="transmembrane region" description="Helical" evidence="13">
    <location>
        <begin position="6"/>
        <end position="24"/>
    </location>
</feature>
<dbReference type="Gene3D" id="3.30.450.20">
    <property type="entry name" value="PAS domain"/>
    <property type="match status" value="1"/>
</dbReference>
<dbReference type="CDD" id="cd00156">
    <property type="entry name" value="REC"/>
    <property type="match status" value="1"/>
</dbReference>
<dbReference type="InterPro" id="IPR036890">
    <property type="entry name" value="HATPase_C_sf"/>
</dbReference>
<dbReference type="InterPro" id="IPR001789">
    <property type="entry name" value="Sig_transdc_resp-reg_receiver"/>
</dbReference>
<dbReference type="Proteomes" id="UP000253083">
    <property type="component" value="Unassembled WGS sequence"/>
</dbReference>
<comment type="caution">
    <text evidence="16">The sequence shown here is derived from an EMBL/GenBank/DDBJ whole genome shotgun (WGS) entry which is preliminary data.</text>
</comment>
<dbReference type="PROSITE" id="PS50109">
    <property type="entry name" value="HIS_KIN"/>
    <property type="match status" value="1"/>
</dbReference>
<dbReference type="SMART" id="SM00387">
    <property type="entry name" value="HATPase_c"/>
    <property type="match status" value="1"/>
</dbReference>
<name>A0A395JKT6_9GAMM</name>
<dbReference type="Pfam" id="PF02518">
    <property type="entry name" value="HATPase_c"/>
    <property type="match status" value="1"/>
</dbReference>
<evidence type="ECO:0000313" key="17">
    <source>
        <dbReference type="Proteomes" id="UP000253083"/>
    </source>
</evidence>
<feature type="transmembrane region" description="Helical" evidence="13">
    <location>
        <begin position="386"/>
        <end position="406"/>
    </location>
</feature>
<dbReference type="Gene3D" id="1.10.287.130">
    <property type="match status" value="1"/>
</dbReference>
<dbReference type="Pfam" id="PF00072">
    <property type="entry name" value="Response_reg"/>
    <property type="match status" value="1"/>
</dbReference>
<dbReference type="GO" id="GO:0009927">
    <property type="term" value="F:histidine phosphotransfer kinase activity"/>
    <property type="evidence" value="ECO:0007669"/>
    <property type="project" value="TreeGrafter"/>
</dbReference>
<dbReference type="InterPro" id="IPR036097">
    <property type="entry name" value="HisK_dim/P_sf"/>
</dbReference>
<dbReference type="Gene3D" id="3.30.565.10">
    <property type="entry name" value="Histidine kinase-like ATPase, C-terminal domain"/>
    <property type="match status" value="1"/>
</dbReference>
<keyword evidence="17" id="KW-1185">Reference proteome</keyword>
<keyword evidence="12" id="KW-0175">Coiled coil</keyword>
<evidence type="ECO:0000256" key="3">
    <source>
        <dbReference type="ARBA" id="ARBA00006434"/>
    </source>
</evidence>
<keyword evidence="9 13" id="KW-1133">Transmembrane helix</keyword>
<dbReference type="InParanoid" id="A0A395JKT6"/>
<dbReference type="PROSITE" id="PS50110">
    <property type="entry name" value="RESPONSE_REGULATORY"/>
    <property type="match status" value="1"/>
</dbReference>
<dbReference type="InterPro" id="IPR004358">
    <property type="entry name" value="Sig_transdc_His_kin-like_C"/>
</dbReference>
<feature type="domain" description="Response regulatory" evidence="15">
    <location>
        <begin position="1051"/>
        <end position="1167"/>
    </location>
</feature>
<dbReference type="GO" id="GO:0022857">
    <property type="term" value="F:transmembrane transporter activity"/>
    <property type="evidence" value="ECO:0007669"/>
    <property type="project" value="InterPro"/>
</dbReference>
<dbReference type="OrthoDB" id="9764438at2"/>
<keyword evidence="7 13" id="KW-0812">Transmembrane</keyword>
<evidence type="ECO:0000256" key="11">
    <source>
        <dbReference type="PROSITE-ProRule" id="PRU00169"/>
    </source>
</evidence>
<comment type="catalytic activity">
    <reaction evidence="1">
        <text>ATP + protein L-histidine = ADP + protein N-phospho-L-histidine.</text>
        <dbReference type="EC" id="2.7.13.3"/>
    </reaction>
</comment>
<dbReference type="SMART" id="SM00388">
    <property type="entry name" value="HisKA"/>
    <property type="match status" value="1"/>
</dbReference>
<keyword evidence="10 13" id="KW-0472">Membrane</keyword>
<feature type="transmembrane region" description="Helical" evidence="13">
    <location>
        <begin position="287"/>
        <end position="312"/>
    </location>
</feature>
<reference evidence="16 17" key="1">
    <citation type="submission" date="2018-06" db="EMBL/GenBank/DDBJ databases">
        <title>Genomic Encyclopedia of Type Strains, Phase IV (KMG-IV): sequencing the most valuable type-strain genomes for metagenomic binning, comparative biology and taxonomic classification.</title>
        <authorList>
            <person name="Goeker M."/>
        </authorList>
    </citation>
    <scope>NUCLEOTIDE SEQUENCE [LARGE SCALE GENOMIC DNA]</scope>
    <source>
        <strain evidence="16 17">DSM 24032</strain>
    </source>
</reference>
<dbReference type="InterPro" id="IPR011006">
    <property type="entry name" value="CheY-like_superfamily"/>
</dbReference>
<dbReference type="PANTHER" id="PTHR43047:SF9">
    <property type="entry name" value="HISTIDINE KINASE"/>
    <property type="match status" value="1"/>
</dbReference>
<dbReference type="SUPFAM" id="SSF47384">
    <property type="entry name" value="Homodimeric domain of signal transducing histidine kinase"/>
    <property type="match status" value="1"/>
</dbReference>
<feature type="transmembrane region" description="Helical" evidence="13">
    <location>
        <begin position="194"/>
        <end position="221"/>
    </location>
</feature>
<organism evidence="16 17">
    <name type="scientific">Arenicella xantha</name>
    <dbReference type="NCBI Taxonomy" id="644221"/>
    <lineage>
        <taxon>Bacteria</taxon>
        <taxon>Pseudomonadati</taxon>
        <taxon>Pseudomonadota</taxon>
        <taxon>Gammaproteobacteria</taxon>
        <taxon>Arenicellales</taxon>
        <taxon>Arenicellaceae</taxon>
        <taxon>Arenicella</taxon>
    </lineage>
</organism>
<dbReference type="InterPro" id="IPR001734">
    <property type="entry name" value="Na/solute_symporter"/>
</dbReference>
<proteinExistence type="inferred from homology"/>
<comment type="similarity">
    <text evidence="3">Belongs to the sodium:solute symporter (SSF) (TC 2.A.21) family.</text>
</comment>
<dbReference type="InterPro" id="IPR035965">
    <property type="entry name" value="PAS-like_dom_sf"/>
</dbReference>
<feature type="transmembrane region" description="Helical" evidence="13">
    <location>
        <begin position="446"/>
        <end position="468"/>
    </location>
</feature>
<feature type="transmembrane region" description="Helical" evidence="13">
    <location>
        <begin position="116"/>
        <end position="134"/>
    </location>
</feature>
<feature type="transmembrane region" description="Helical" evidence="13">
    <location>
        <begin position="165"/>
        <end position="182"/>
    </location>
</feature>
<dbReference type="Pfam" id="PF12860">
    <property type="entry name" value="PAS_7"/>
    <property type="match status" value="1"/>
</dbReference>
<dbReference type="EMBL" id="QNRT01000002">
    <property type="protein sequence ID" value="RBP51321.1"/>
    <property type="molecule type" value="Genomic_DNA"/>
</dbReference>
<evidence type="ECO:0000313" key="16">
    <source>
        <dbReference type="EMBL" id="RBP51321.1"/>
    </source>
</evidence>
<dbReference type="Gene3D" id="3.40.50.2300">
    <property type="match status" value="1"/>
</dbReference>
<dbReference type="InterPro" id="IPR003661">
    <property type="entry name" value="HisK_dim/P_dom"/>
</dbReference>
<evidence type="ECO:0000256" key="8">
    <source>
        <dbReference type="ARBA" id="ARBA00022777"/>
    </source>
</evidence>
<dbReference type="RefSeq" id="WP_113954096.1">
    <property type="nucleotide sequence ID" value="NZ_QNRT01000002.1"/>
</dbReference>
<dbReference type="InterPro" id="IPR003594">
    <property type="entry name" value="HATPase_dom"/>
</dbReference>
<feature type="modified residue" description="4-aspartylphosphate" evidence="11">
    <location>
        <position position="1100"/>
    </location>
</feature>
<sequence>MFNVEFVAIIGFAYIFVLFLIAYYGDSPVYNRERNYNGNLVYALSLAVYCSSWTFYGAVGTAVVDGLDYLAIYLGPLLVFVFGYPLIRRIILICKQNRITSVSDFISSRYGKDRRIGILVTVIAVVGSLPYIALQLKALSSSFLVLVGPAARADAGFERYFSENISLVVGAVLALFTILFGTRHLDASEHHKGMILAIAFESVVKLLAILTVGYYAIYLLLEADRNLTLPQLFSLESMSNAFGGNTSTWSSFLTKLLLSTSAIFLLPRQFQVAMVEARDHHQFKTAMWVMPLYLILTSVIVIPIAISGMALMPNGAPDLYVLSLPLNANNPTIAMVAFLGGLSAATGMVIVAAISLSTMVCNELVMPYLISVKRWQILRRDNLNEIVLMIRRVAIVGLIAGAYGYFALMDNNTQLANIGLVSFAAIVQFLPAVLCALYWQRANRKGVYWGLIGGAGLWAYTLMLPTILSDAVVADLFARNALLHPQKLLGFELGNPLTHGVVWSLSVNIVMIIWFSLREPQSVIERIQASRFFNAGMQSSDHANMLGGQSGWVHPDALRILAEPIIGARNTDAVFREYQSQHGIDLTRQKQADPQLIGLIQTAIAGVIGTTSAQKVISDTLLGDDNHLEEVTNFVDETSSVLQFNRNLLQTTLQNITHGISVVDGDLNLVIWNDRYLSLFDYPEDLIYVGKPLRDLLQYNADRGDFGDKDRQGAIAKRLKHLQKRTSYSIVRRRQNGKTIKSTGEPMPNGGFVTTYEDITDSVHASELLRRANEELEDRVQARTQELEVLTEELRRNTRSKTHFLAAASHDLLQPINAARLFAHSIAERRSEPDAVQQLVHSLDQSLVTANELLRALLDISKLDAGGIQPNRVRFALGPMIDSLLRDMQASANDKNVNLRSSVDDVNVSTDKQLLHSVLQNLVSNALRYTRAGGMVTIETEVLEQNLERKSVRISVIDTGVGIAEEHLSQIFNEFYQIKSGEKQHSRGLGLGLSIVKRISRLLDLNIRVESVFGEGSRFTLELPLVDQAVVSSTSSVAPALVESDILRGAKVLCLDNDDSVLTAMQTLLRGWGCEVTSVSGYKEGLRAISQQPFDILLADYRLDYSETGLDFLCMATAIDDAEQAVGILVTAEQDDSLSSKAAALGFMYLAKPIEPAALRSLLMQSVRH</sequence>
<evidence type="ECO:0000256" key="13">
    <source>
        <dbReference type="SAM" id="Phobius"/>
    </source>
</evidence>
<evidence type="ECO:0000256" key="12">
    <source>
        <dbReference type="SAM" id="Coils"/>
    </source>
</evidence>
<feature type="coiled-coil region" evidence="12">
    <location>
        <begin position="766"/>
        <end position="793"/>
    </location>
</feature>
<keyword evidence="5 11" id="KW-0597">Phosphoprotein</keyword>
<evidence type="ECO:0000256" key="4">
    <source>
        <dbReference type="ARBA" id="ARBA00012438"/>
    </source>
</evidence>
<dbReference type="GO" id="GO:0005886">
    <property type="term" value="C:plasma membrane"/>
    <property type="evidence" value="ECO:0007669"/>
    <property type="project" value="TreeGrafter"/>
</dbReference>
<evidence type="ECO:0000256" key="7">
    <source>
        <dbReference type="ARBA" id="ARBA00022692"/>
    </source>
</evidence>
<dbReference type="SUPFAM" id="SSF52172">
    <property type="entry name" value="CheY-like"/>
    <property type="match status" value="1"/>
</dbReference>
<dbReference type="Pfam" id="PF00512">
    <property type="entry name" value="HisKA"/>
    <property type="match status" value="1"/>
</dbReference>
<evidence type="ECO:0000256" key="1">
    <source>
        <dbReference type="ARBA" id="ARBA00000085"/>
    </source>
</evidence>
<dbReference type="SUPFAM" id="SSF55874">
    <property type="entry name" value="ATPase domain of HSP90 chaperone/DNA topoisomerase II/histidine kinase"/>
    <property type="match status" value="1"/>
</dbReference>
<evidence type="ECO:0000256" key="5">
    <source>
        <dbReference type="ARBA" id="ARBA00022553"/>
    </source>
</evidence>
<feature type="transmembrane region" description="Helical" evidence="13">
    <location>
        <begin position="332"/>
        <end position="365"/>
    </location>
</feature>
<dbReference type="AlphaFoldDB" id="A0A395JKT6"/>
<evidence type="ECO:0000256" key="6">
    <source>
        <dbReference type="ARBA" id="ARBA00022679"/>
    </source>
</evidence>
<gene>
    <name evidence="16" type="ORF">DFR28_102740</name>
</gene>
<dbReference type="PRINTS" id="PR00344">
    <property type="entry name" value="BCTRLSENSOR"/>
</dbReference>
<comment type="subcellular location">
    <subcellularLocation>
        <location evidence="2">Membrane</location>
        <topology evidence="2">Multi-pass membrane protein</topology>
    </subcellularLocation>
</comment>
<evidence type="ECO:0000256" key="9">
    <source>
        <dbReference type="ARBA" id="ARBA00022989"/>
    </source>
</evidence>
<dbReference type="GO" id="GO:0000155">
    <property type="term" value="F:phosphorelay sensor kinase activity"/>
    <property type="evidence" value="ECO:0007669"/>
    <property type="project" value="InterPro"/>
</dbReference>
<dbReference type="PANTHER" id="PTHR43047">
    <property type="entry name" value="TWO-COMPONENT HISTIDINE PROTEIN KINASE"/>
    <property type="match status" value="1"/>
</dbReference>
<evidence type="ECO:0000259" key="15">
    <source>
        <dbReference type="PROSITE" id="PS50110"/>
    </source>
</evidence>
<dbReference type="CDD" id="cd00130">
    <property type="entry name" value="PAS"/>
    <property type="match status" value="1"/>
</dbReference>
<feature type="transmembrane region" description="Helical" evidence="13">
    <location>
        <begin position="241"/>
        <end position="266"/>
    </location>
</feature>
<evidence type="ECO:0000256" key="10">
    <source>
        <dbReference type="ARBA" id="ARBA00023136"/>
    </source>
</evidence>
<evidence type="ECO:0000259" key="14">
    <source>
        <dbReference type="PROSITE" id="PS50109"/>
    </source>
</evidence>
<dbReference type="PROSITE" id="PS50283">
    <property type="entry name" value="NA_SOLUT_SYMP_3"/>
    <property type="match status" value="1"/>
</dbReference>
<protein>
    <recommendedName>
        <fullName evidence="4">histidine kinase</fullName>
        <ecNumber evidence="4">2.7.13.3</ecNumber>
    </recommendedName>
</protein>
<dbReference type="InterPro" id="IPR005467">
    <property type="entry name" value="His_kinase_dom"/>
</dbReference>
<feature type="transmembrane region" description="Helical" evidence="13">
    <location>
        <begin position="418"/>
        <end position="439"/>
    </location>
</feature>
<dbReference type="EC" id="2.7.13.3" evidence="4"/>
<dbReference type="InterPro" id="IPR038377">
    <property type="entry name" value="Na/Glc_symporter_sf"/>
</dbReference>
<dbReference type="CDD" id="cd00082">
    <property type="entry name" value="HisKA"/>
    <property type="match status" value="1"/>
</dbReference>
<feature type="domain" description="Histidine kinase" evidence="14">
    <location>
        <begin position="807"/>
        <end position="1027"/>
    </location>
</feature>
<keyword evidence="8" id="KW-0418">Kinase</keyword>
<dbReference type="InterPro" id="IPR000014">
    <property type="entry name" value="PAS"/>
</dbReference>
<feature type="transmembrane region" description="Helical" evidence="13">
    <location>
        <begin position="36"/>
        <end position="58"/>
    </location>
</feature>
<dbReference type="SMART" id="SM00448">
    <property type="entry name" value="REC"/>
    <property type="match status" value="1"/>
</dbReference>
<dbReference type="Gene3D" id="1.20.1730.10">
    <property type="entry name" value="Sodium/glucose cotransporter"/>
    <property type="match status" value="1"/>
</dbReference>
<dbReference type="SUPFAM" id="SSF55785">
    <property type="entry name" value="PYP-like sensor domain (PAS domain)"/>
    <property type="match status" value="1"/>
</dbReference>
<dbReference type="CDD" id="cd10322">
    <property type="entry name" value="SLC5sbd"/>
    <property type="match status" value="1"/>
</dbReference>